<dbReference type="SUPFAM" id="SSF56436">
    <property type="entry name" value="C-type lectin-like"/>
    <property type="match status" value="1"/>
</dbReference>
<evidence type="ECO:0000259" key="2">
    <source>
        <dbReference type="PROSITE" id="PS50041"/>
    </source>
</evidence>
<accession>A0A9R1U879</accession>
<protein>
    <submittedName>
        <fullName evidence="3">MRC1_0 protein</fullName>
    </submittedName>
</protein>
<sequence length="321" mass="37062">MNLILVLSTVLACAGFEEKENFVVIGNRRALFCKSGDNEYWLFNERKNWPEAVLQCEEEGMEIAEVRTIEEAKKLAQMMMRNRPDAIESAWIGGYAKNKSQGMTWRWISTNEEISETLWRGPQRVIKNSSSRGCLLFDWHHREVPRFLEFPCDRRREYICQRSTNAPGPSQSERPIIHQEKTWRSPGEIITSRTTYTVSSTIKSSILENESPKSTAKIPVTPKMRNRIQTTPVNDLEDEDYYDSDEWTALETTTGIIQRSSEKERLPVESKSIYASSEERNMVPSLKLYYAFEGPIIGVLNGPNSSRKYQKYIAIKKNPTN</sequence>
<feature type="domain" description="C-type lectin" evidence="2">
    <location>
        <begin position="35"/>
        <end position="161"/>
    </location>
</feature>
<dbReference type="GeneID" id="105271216"/>
<dbReference type="RefSeq" id="XP_011310913.1">
    <property type="nucleotide sequence ID" value="XM_011312611.1"/>
</dbReference>
<dbReference type="InterPro" id="IPR016187">
    <property type="entry name" value="CTDL_fold"/>
</dbReference>
<dbReference type="Proteomes" id="UP000694866">
    <property type="component" value="Unplaced"/>
</dbReference>
<dbReference type="Gene3D" id="3.10.100.10">
    <property type="entry name" value="Mannose-Binding Protein A, subunit A"/>
    <property type="match status" value="1"/>
</dbReference>
<evidence type="ECO:0000313" key="5">
    <source>
        <dbReference type="RefSeq" id="XP_011310913.1"/>
    </source>
</evidence>
<evidence type="ECO:0000313" key="4">
    <source>
        <dbReference type="Proteomes" id="UP000694866"/>
    </source>
</evidence>
<feature type="chain" id="PRO_5044541693" evidence="1">
    <location>
        <begin position="16"/>
        <end position="321"/>
    </location>
</feature>
<dbReference type="Pfam" id="PF00059">
    <property type="entry name" value="Lectin_C"/>
    <property type="match status" value="1"/>
</dbReference>
<accession>A0A0C9RDL0</accession>
<dbReference type="InterPro" id="IPR016186">
    <property type="entry name" value="C-type_lectin-like/link_sf"/>
</dbReference>
<keyword evidence="4" id="KW-1185">Reference proteome</keyword>
<reference evidence="3" key="1">
    <citation type="submission" date="2015-01" db="EMBL/GenBank/DDBJ databases">
        <title>Transcriptome Assembly of Fopius arisanus.</title>
        <authorList>
            <person name="Geib S."/>
        </authorList>
    </citation>
    <scope>NUCLEOTIDE SEQUENCE</scope>
</reference>
<proteinExistence type="predicted"/>
<dbReference type="AlphaFoldDB" id="A0A0C9RDL0"/>
<gene>
    <name evidence="3" type="primary">MRC1_0</name>
    <name evidence="5" type="synonym">LOC105271216</name>
    <name evidence="3" type="ORF">g.8111</name>
</gene>
<dbReference type="PROSITE" id="PS50041">
    <property type="entry name" value="C_TYPE_LECTIN_2"/>
    <property type="match status" value="1"/>
</dbReference>
<reference evidence="5" key="2">
    <citation type="submission" date="2025-04" db="UniProtKB">
        <authorList>
            <consortium name="RefSeq"/>
        </authorList>
    </citation>
    <scope>IDENTIFICATION</scope>
    <source>
        <strain evidence="5">USDA-PBARC FA_bdor</strain>
        <tissue evidence="5">Whole organism</tissue>
    </source>
</reference>
<name>A0A0C9RDL0_9HYME</name>
<dbReference type="InterPro" id="IPR001304">
    <property type="entry name" value="C-type_lectin-like"/>
</dbReference>
<dbReference type="KEGG" id="fas:105271216"/>
<dbReference type="EMBL" id="GBYB01005061">
    <property type="protein sequence ID" value="JAG74828.1"/>
    <property type="molecule type" value="Transcribed_RNA"/>
</dbReference>
<organism evidence="3">
    <name type="scientific">Fopius arisanus</name>
    <dbReference type="NCBI Taxonomy" id="64838"/>
    <lineage>
        <taxon>Eukaryota</taxon>
        <taxon>Metazoa</taxon>
        <taxon>Ecdysozoa</taxon>
        <taxon>Arthropoda</taxon>
        <taxon>Hexapoda</taxon>
        <taxon>Insecta</taxon>
        <taxon>Pterygota</taxon>
        <taxon>Neoptera</taxon>
        <taxon>Endopterygota</taxon>
        <taxon>Hymenoptera</taxon>
        <taxon>Apocrita</taxon>
        <taxon>Ichneumonoidea</taxon>
        <taxon>Braconidae</taxon>
        <taxon>Opiinae</taxon>
        <taxon>Fopius</taxon>
    </lineage>
</organism>
<dbReference type="SMART" id="SM00034">
    <property type="entry name" value="CLECT"/>
    <property type="match status" value="1"/>
</dbReference>
<evidence type="ECO:0000313" key="3">
    <source>
        <dbReference type="EMBL" id="JAG74828.1"/>
    </source>
</evidence>
<dbReference type="OrthoDB" id="6356110at2759"/>
<dbReference type="CDD" id="cd00037">
    <property type="entry name" value="CLECT"/>
    <property type="match status" value="1"/>
</dbReference>
<feature type="signal peptide" evidence="1">
    <location>
        <begin position="1"/>
        <end position="15"/>
    </location>
</feature>
<keyword evidence="1" id="KW-0732">Signal</keyword>
<evidence type="ECO:0000256" key="1">
    <source>
        <dbReference type="SAM" id="SignalP"/>
    </source>
</evidence>